<dbReference type="CDD" id="cd17541">
    <property type="entry name" value="REC_CheB-like"/>
    <property type="match status" value="1"/>
</dbReference>
<organism evidence="10 11">
    <name type="scientific">Eiseniibacteriota bacterium</name>
    <dbReference type="NCBI Taxonomy" id="2212470"/>
    <lineage>
        <taxon>Bacteria</taxon>
        <taxon>Candidatus Eiseniibacteriota</taxon>
    </lineage>
</organism>
<keyword evidence="11" id="KW-1185">Reference proteome</keyword>
<dbReference type="Gene3D" id="3.40.50.2300">
    <property type="match status" value="1"/>
</dbReference>
<accession>A0ABV6YI27</accession>
<dbReference type="Pfam" id="PF01339">
    <property type="entry name" value="CheB_methylest"/>
    <property type="match status" value="1"/>
</dbReference>
<evidence type="ECO:0000256" key="4">
    <source>
        <dbReference type="ARBA" id="ARBA00048267"/>
    </source>
</evidence>
<dbReference type="EC" id="3.1.1.61" evidence="5"/>
<comment type="caution">
    <text evidence="10">The sequence shown here is derived from an EMBL/GenBank/DDBJ whole genome shotgun (WGS) entry which is preliminary data.</text>
</comment>
<dbReference type="InterPro" id="IPR035909">
    <property type="entry name" value="CheB_C"/>
</dbReference>
<comment type="catalytic activity">
    <reaction evidence="5">
        <text>L-glutaminyl-[protein] + H2O = L-glutamyl-[protein] + NH4(+)</text>
        <dbReference type="Rhea" id="RHEA:16441"/>
        <dbReference type="Rhea" id="RHEA-COMP:10207"/>
        <dbReference type="Rhea" id="RHEA-COMP:10208"/>
        <dbReference type="ChEBI" id="CHEBI:15377"/>
        <dbReference type="ChEBI" id="CHEBI:28938"/>
        <dbReference type="ChEBI" id="CHEBI:29973"/>
        <dbReference type="ChEBI" id="CHEBI:30011"/>
        <dbReference type="EC" id="3.5.1.44"/>
    </reaction>
</comment>
<evidence type="ECO:0000313" key="10">
    <source>
        <dbReference type="EMBL" id="MFC1571985.1"/>
    </source>
</evidence>
<reference evidence="10 11" key="1">
    <citation type="submission" date="2024-09" db="EMBL/GenBank/DDBJ databases">
        <authorList>
            <person name="D'Angelo T."/>
        </authorList>
    </citation>
    <scope>NUCLEOTIDE SEQUENCE [LARGE SCALE GENOMIC DNA]</scope>
    <source>
        <strain evidence="10">SAG AM-320-E07</strain>
    </source>
</reference>
<evidence type="ECO:0000313" key="11">
    <source>
        <dbReference type="Proteomes" id="UP001593833"/>
    </source>
</evidence>
<dbReference type="InterPro" id="IPR008248">
    <property type="entry name" value="CheB-like"/>
</dbReference>
<comment type="subcellular location">
    <subcellularLocation>
        <location evidence="5">Cytoplasm</location>
    </subcellularLocation>
</comment>
<dbReference type="PANTHER" id="PTHR42872">
    <property type="entry name" value="PROTEIN-GLUTAMATE METHYLESTERASE/PROTEIN-GLUTAMINE GLUTAMINASE"/>
    <property type="match status" value="1"/>
</dbReference>
<comment type="PTM">
    <text evidence="5">Phosphorylated by CheA. Phosphorylation of the N-terminal regulatory domain activates the methylesterase activity.</text>
</comment>
<evidence type="ECO:0000256" key="7">
    <source>
        <dbReference type="PROSITE-ProRule" id="PRU00169"/>
    </source>
</evidence>
<feature type="domain" description="Response regulatory" evidence="8">
    <location>
        <begin position="3"/>
        <end position="120"/>
    </location>
</feature>
<feature type="domain" description="CheB-type methylesterase" evidence="9">
    <location>
        <begin position="151"/>
        <end position="343"/>
    </location>
</feature>
<evidence type="ECO:0000256" key="1">
    <source>
        <dbReference type="ARBA" id="ARBA00022490"/>
    </source>
</evidence>
<evidence type="ECO:0000256" key="2">
    <source>
        <dbReference type="ARBA" id="ARBA00022500"/>
    </source>
</evidence>
<feature type="modified residue" description="4-aspartylphosphate" evidence="5 7">
    <location>
        <position position="54"/>
    </location>
</feature>
<feature type="active site" evidence="5 6">
    <location>
        <position position="285"/>
    </location>
</feature>
<dbReference type="SUPFAM" id="SSF52738">
    <property type="entry name" value="Methylesterase CheB, C-terminal domain"/>
    <property type="match status" value="1"/>
</dbReference>
<dbReference type="PANTHER" id="PTHR42872:SF6">
    <property type="entry name" value="PROTEIN-GLUTAMATE METHYLESTERASE_PROTEIN-GLUTAMINE GLUTAMINASE"/>
    <property type="match status" value="1"/>
</dbReference>
<comment type="function">
    <text evidence="5">Involved in chemotaxis. Part of a chemotaxis signal transduction system that modulates chemotaxis in response to various stimuli. Catalyzes the demethylation of specific methylglutamate residues introduced into the chemoreceptors (methyl-accepting chemotaxis proteins or MCP) by CheR. Also mediates the irreversible deamidation of specific glutamine residues to glutamic acid.</text>
</comment>
<dbReference type="Gene3D" id="3.40.50.180">
    <property type="entry name" value="Methylesterase CheB, C-terminal domain"/>
    <property type="match status" value="1"/>
</dbReference>
<dbReference type="Pfam" id="PF00072">
    <property type="entry name" value="Response_reg"/>
    <property type="match status" value="1"/>
</dbReference>
<dbReference type="NCBIfam" id="NF009206">
    <property type="entry name" value="PRK12555.1"/>
    <property type="match status" value="1"/>
</dbReference>
<dbReference type="InterPro" id="IPR000673">
    <property type="entry name" value="Sig_transdc_resp-reg_Me-estase"/>
</dbReference>
<dbReference type="InterPro" id="IPR001789">
    <property type="entry name" value="Sig_transdc_resp-reg_receiver"/>
</dbReference>
<dbReference type="EMBL" id="JBHPKH010000001">
    <property type="protein sequence ID" value="MFC1571985.1"/>
    <property type="molecule type" value="Genomic_DNA"/>
</dbReference>
<proteinExistence type="inferred from homology"/>
<gene>
    <name evidence="5" type="primary">cheB</name>
    <name evidence="10" type="ORF">ACFL6M_00140</name>
</gene>
<feature type="active site" evidence="5 6">
    <location>
        <position position="189"/>
    </location>
</feature>
<protein>
    <recommendedName>
        <fullName evidence="5">Protein-glutamate methylesterase/protein-glutamine glutaminase</fullName>
        <ecNumber evidence="5">3.1.1.61</ecNumber>
        <ecNumber evidence="5">3.5.1.44</ecNumber>
    </recommendedName>
</protein>
<dbReference type="PROSITE" id="PS50122">
    <property type="entry name" value="CHEB"/>
    <property type="match status" value="1"/>
</dbReference>
<comment type="domain">
    <text evidence="5">Contains a C-terminal catalytic domain, and an N-terminal region which modulates catalytic activity.</text>
</comment>
<evidence type="ECO:0000256" key="5">
    <source>
        <dbReference type="HAMAP-Rule" id="MF_00099"/>
    </source>
</evidence>
<keyword evidence="2 5" id="KW-0145">Chemotaxis</keyword>
<evidence type="ECO:0000256" key="3">
    <source>
        <dbReference type="ARBA" id="ARBA00022801"/>
    </source>
</evidence>
<dbReference type="InterPro" id="IPR011006">
    <property type="entry name" value="CheY-like_superfamily"/>
</dbReference>
<evidence type="ECO:0000259" key="9">
    <source>
        <dbReference type="PROSITE" id="PS50122"/>
    </source>
</evidence>
<dbReference type="NCBIfam" id="NF001965">
    <property type="entry name" value="PRK00742.1"/>
    <property type="match status" value="1"/>
</dbReference>
<dbReference type="CDD" id="cd16432">
    <property type="entry name" value="CheB_Rec"/>
    <property type="match status" value="1"/>
</dbReference>
<dbReference type="PROSITE" id="PS50110">
    <property type="entry name" value="RESPONSE_REGULATORY"/>
    <property type="match status" value="1"/>
</dbReference>
<evidence type="ECO:0000259" key="8">
    <source>
        <dbReference type="PROSITE" id="PS50110"/>
    </source>
</evidence>
<dbReference type="HAMAP" id="MF_00099">
    <property type="entry name" value="CheB_chemtxs"/>
    <property type="match status" value="1"/>
</dbReference>
<dbReference type="Proteomes" id="UP001593833">
    <property type="component" value="Unassembled WGS sequence"/>
</dbReference>
<comment type="catalytic activity">
    <reaction evidence="4 5">
        <text>[protein]-L-glutamate 5-O-methyl ester + H2O = L-glutamyl-[protein] + methanol + H(+)</text>
        <dbReference type="Rhea" id="RHEA:23236"/>
        <dbReference type="Rhea" id="RHEA-COMP:10208"/>
        <dbReference type="Rhea" id="RHEA-COMP:10311"/>
        <dbReference type="ChEBI" id="CHEBI:15377"/>
        <dbReference type="ChEBI" id="CHEBI:15378"/>
        <dbReference type="ChEBI" id="CHEBI:17790"/>
        <dbReference type="ChEBI" id="CHEBI:29973"/>
        <dbReference type="ChEBI" id="CHEBI:82795"/>
        <dbReference type="EC" id="3.1.1.61"/>
    </reaction>
</comment>
<keyword evidence="5 7" id="KW-0597">Phosphoprotein</keyword>
<dbReference type="GO" id="GO:0008984">
    <property type="term" value="F:protein-glutamate methylesterase activity"/>
    <property type="evidence" value="ECO:0007669"/>
    <property type="project" value="UniProtKB-EC"/>
</dbReference>
<feature type="active site" evidence="5 6">
    <location>
        <position position="163"/>
    </location>
</feature>
<evidence type="ECO:0000256" key="6">
    <source>
        <dbReference type="PROSITE-ProRule" id="PRU00050"/>
    </source>
</evidence>
<keyword evidence="3 5" id="KW-0378">Hydrolase</keyword>
<comment type="similarity">
    <text evidence="5">Belongs to the CheB family.</text>
</comment>
<dbReference type="SMART" id="SM00448">
    <property type="entry name" value="REC"/>
    <property type="match status" value="1"/>
</dbReference>
<dbReference type="PIRSF" id="PIRSF000876">
    <property type="entry name" value="RR_chemtxs_CheB"/>
    <property type="match status" value="1"/>
</dbReference>
<sequence>MIRVLIVDDSVVVCRVLQRQLADSPEIEVVGTAPDPYVAREKILKLKPDVLTLDIEMPRMDGLTFLRKLMSHYPLPVIVISSVAQKGSQNAIEALRLGAVDILPKPSGGPEGLQALGPALVRLIKAAAASRVAQLQAQVRPARRPVADGYSFAPGRIVVIGASTGGTLAIEAVLQSFPVHAPATLLIQHMPAQFTPGFADGLDHRCAVKVREARHGDELIPGLALLAPGGFHMTISRTRGGSDRIELNKEPEVHYQRPAVDITFRSAASFGRNAVGILLTGMGADGAEGLWEMRQEGARTIAQDETTSVVFGMPKAAIQQDAAQLVLPLHEIATAALRSSSLSRGAA</sequence>
<keyword evidence="1 5" id="KW-0963">Cytoplasm</keyword>
<dbReference type="SUPFAM" id="SSF52172">
    <property type="entry name" value="CheY-like"/>
    <property type="match status" value="1"/>
</dbReference>
<name>A0ABV6YI27_UNCEI</name>
<dbReference type="EC" id="3.5.1.44" evidence="5"/>